<accession>A0ACB9N2V6</accession>
<sequence length="156" mass="17028">MPAPRQLPESPVAINLRPHALAPSLLENMEASLTHQDDEFEAEYVLLDLNSVSGSLDIRPNAPYVLSGLDTLNPILVIDNKFKLVGHYVETIGTCIAFSEEDNEEGSRANISLEGSSAVTVDPAPTKQVKPIASMTKILNFRPFIDSETRDGPSRK</sequence>
<comment type="caution">
    <text evidence="1">The sequence shown here is derived from an EMBL/GenBank/DDBJ whole genome shotgun (WGS) entry which is preliminary data.</text>
</comment>
<organism evidence="1 2">
    <name type="scientific">Melastoma candidum</name>
    <dbReference type="NCBI Taxonomy" id="119954"/>
    <lineage>
        <taxon>Eukaryota</taxon>
        <taxon>Viridiplantae</taxon>
        <taxon>Streptophyta</taxon>
        <taxon>Embryophyta</taxon>
        <taxon>Tracheophyta</taxon>
        <taxon>Spermatophyta</taxon>
        <taxon>Magnoliopsida</taxon>
        <taxon>eudicotyledons</taxon>
        <taxon>Gunneridae</taxon>
        <taxon>Pentapetalae</taxon>
        <taxon>rosids</taxon>
        <taxon>malvids</taxon>
        <taxon>Myrtales</taxon>
        <taxon>Melastomataceae</taxon>
        <taxon>Melastomatoideae</taxon>
        <taxon>Melastomateae</taxon>
        <taxon>Melastoma</taxon>
    </lineage>
</organism>
<protein>
    <submittedName>
        <fullName evidence="1">Uncharacterized protein</fullName>
    </submittedName>
</protein>
<proteinExistence type="predicted"/>
<dbReference type="EMBL" id="CM042887">
    <property type="protein sequence ID" value="KAI4330152.1"/>
    <property type="molecule type" value="Genomic_DNA"/>
</dbReference>
<evidence type="ECO:0000313" key="2">
    <source>
        <dbReference type="Proteomes" id="UP001057402"/>
    </source>
</evidence>
<gene>
    <name evidence="1" type="ORF">MLD38_028455</name>
</gene>
<name>A0ACB9N2V6_9MYRT</name>
<evidence type="ECO:0000313" key="1">
    <source>
        <dbReference type="EMBL" id="KAI4330152.1"/>
    </source>
</evidence>
<reference evidence="2" key="1">
    <citation type="journal article" date="2023" name="Front. Plant Sci.">
        <title>Chromosomal-level genome assembly of Melastoma candidum provides insights into trichome evolution.</title>
        <authorList>
            <person name="Zhong Y."/>
            <person name="Wu W."/>
            <person name="Sun C."/>
            <person name="Zou P."/>
            <person name="Liu Y."/>
            <person name="Dai S."/>
            <person name="Zhou R."/>
        </authorList>
    </citation>
    <scope>NUCLEOTIDE SEQUENCE [LARGE SCALE GENOMIC DNA]</scope>
</reference>
<dbReference type="Proteomes" id="UP001057402">
    <property type="component" value="Chromosome 8"/>
</dbReference>
<keyword evidence="2" id="KW-1185">Reference proteome</keyword>